<dbReference type="SMART" id="SM00530">
    <property type="entry name" value="HTH_XRE"/>
    <property type="match status" value="1"/>
</dbReference>
<dbReference type="PROSITE" id="PS50943">
    <property type="entry name" value="HTH_CROC1"/>
    <property type="match status" value="1"/>
</dbReference>
<dbReference type="EMBL" id="JPPY01000020">
    <property type="protein sequence ID" value="KND39582.1"/>
    <property type="molecule type" value="Genomic_DNA"/>
</dbReference>
<dbReference type="RefSeq" id="WP_050369118.1">
    <property type="nucleotide sequence ID" value="NZ_KQ257800.1"/>
</dbReference>
<dbReference type="Pfam" id="PF13560">
    <property type="entry name" value="HTH_31"/>
    <property type="match status" value="1"/>
</dbReference>
<dbReference type="InterPro" id="IPR043917">
    <property type="entry name" value="DUF5753"/>
</dbReference>
<sequence>MTTNNPTFRQRRLARTLKGLRIAAGLTHTDVSKVLGSAESKIGRIENCQSGIRLPDLRALLDAYNVTNPTERAALEKLAREAKQKGWWNHHTDVIEPAYATYAAVESDASEIYNVETSMVPGLLQIPDYTEALSRLQAPGVTEEEIKTEIEIRRERKNILTRDNPLRLWAIIAESVLYHQVGSPDVMRAQFEALIEASRKQNIELQVLPREDPLNACLPGPFVIMSFPGTAETDLAYTEEATTSLFHEEDKDVQAYTTLFRRLNVAAANVSKSRTLIQDAINHMKQER</sequence>
<dbReference type="InterPro" id="IPR010982">
    <property type="entry name" value="Lambda_DNA-bd_dom_sf"/>
</dbReference>
<evidence type="ECO:0000313" key="3">
    <source>
        <dbReference type="Proteomes" id="UP000037151"/>
    </source>
</evidence>
<dbReference type="SUPFAM" id="SSF47413">
    <property type="entry name" value="lambda repressor-like DNA-binding domains"/>
    <property type="match status" value="1"/>
</dbReference>
<dbReference type="CDD" id="cd00093">
    <property type="entry name" value="HTH_XRE"/>
    <property type="match status" value="1"/>
</dbReference>
<name>A0A0L0KN20_9ACTN</name>
<dbReference type="GO" id="GO:0003677">
    <property type="term" value="F:DNA binding"/>
    <property type="evidence" value="ECO:0007669"/>
    <property type="project" value="InterPro"/>
</dbReference>
<dbReference type="PATRIC" id="fig|42234.21.peg.424"/>
<dbReference type="Pfam" id="PF19054">
    <property type="entry name" value="DUF5753"/>
    <property type="match status" value="1"/>
</dbReference>
<dbReference type="Gene3D" id="1.10.260.40">
    <property type="entry name" value="lambda repressor-like DNA-binding domains"/>
    <property type="match status" value="1"/>
</dbReference>
<organism evidence="2 3">
    <name type="scientific">Streptomyces acidiscabies</name>
    <dbReference type="NCBI Taxonomy" id="42234"/>
    <lineage>
        <taxon>Bacteria</taxon>
        <taxon>Bacillati</taxon>
        <taxon>Actinomycetota</taxon>
        <taxon>Actinomycetes</taxon>
        <taxon>Kitasatosporales</taxon>
        <taxon>Streptomycetaceae</taxon>
        <taxon>Streptomyces</taxon>
    </lineage>
</organism>
<dbReference type="Proteomes" id="UP000037151">
    <property type="component" value="Unassembled WGS sequence"/>
</dbReference>
<gene>
    <name evidence="2" type="ORF">IQ63_02060</name>
</gene>
<evidence type="ECO:0000259" key="1">
    <source>
        <dbReference type="PROSITE" id="PS50943"/>
    </source>
</evidence>
<comment type="caution">
    <text evidence="2">The sequence shown here is derived from an EMBL/GenBank/DDBJ whole genome shotgun (WGS) entry which is preliminary data.</text>
</comment>
<dbReference type="InterPro" id="IPR001387">
    <property type="entry name" value="Cro/C1-type_HTH"/>
</dbReference>
<protein>
    <submittedName>
        <fullName evidence="2">XRE family transcriptional regulator</fullName>
    </submittedName>
</protein>
<proteinExistence type="predicted"/>
<accession>A0A0L0KN20</accession>
<evidence type="ECO:0000313" key="2">
    <source>
        <dbReference type="EMBL" id="KND39582.1"/>
    </source>
</evidence>
<reference evidence="3" key="1">
    <citation type="submission" date="2014-07" db="EMBL/GenBank/DDBJ databases">
        <title>Genome sequencing of plant-pathogenic Streptomyces species.</title>
        <authorList>
            <person name="Harrison J."/>
            <person name="Sapp M."/>
            <person name="Thwaites R."/>
            <person name="Studholme D.J."/>
        </authorList>
    </citation>
    <scope>NUCLEOTIDE SEQUENCE [LARGE SCALE GENOMIC DNA]</scope>
    <source>
        <strain evidence="3">NCPPB 4445</strain>
    </source>
</reference>
<dbReference type="OrthoDB" id="5172945at2"/>
<dbReference type="AlphaFoldDB" id="A0A0L0KN20"/>
<feature type="domain" description="HTH cro/C1-type" evidence="1">
    <location>
        <begin position="17"/>
        <end position="72"/>
    </location>
</feature>